<sequence length="633" mass="70466">MPKYQPLERIVTGSSPVTEESELLHEISMLQTRAKELERHIVRTTVSAQHLGHSNGETSLSQSGLNLAEDYPEMIGQPEILKVDDIVGHLKCVSMGQSSLEAFTDELDFNIGKIRSIPQAPAYTIRNGRLAPCIWLPTQEEAMKLLDYYVTELNYIQHVTHYPSLAATFDEVYRQIESFEPVQSGKVVLLLGIIAHTTYAWTAPKNFESERPLFLSSSQARSQTPIWIKAAYTALNASQEGSALVIETIQGLIVLSYVICSIEGVSLRYRCLISTGLLFGRELGLHRSDHESNATMAGTLKVEIGRRVWWYLTATDWLLAARYGGSGEDVYQSNPLHMSADKPININDIDLTTDEPQQPRPLSQQTDMSYFLQRIRLSEISRNIVDQINSDPSNRCANIMAMDHQLVEIMNEVPAFLLLDSYQNMTVYTTSNHSFVQAYLLNTLLHTQRCKLHLATLTRTSTMDSTYASSHAACLQSARQLLHIETTFLRSQPPFASCPQQPPAGLYGIFIATITLLMDACLNKPSELSVALQEGDLVQGLRMIANAREGSLAAAELYESLMQILGRYTDTQHPAEQNSSAASNHTTANTVPGLPSDVFREQQSSSSQIDDVIHLDLVGWDDLFSSVSSSPFF</sequence>
<comment type="subcellular location">
    <subcellularLocation>
        <location evidence="1">Nucleus</location>
    </subcellularLocation>
</comment>
<evidence type="ECO:0000313" key="4">
    <source>
        <dbReference type="EMBL" id="KAL1796405.1"/>
    </source>
</evidence>
<keyword evidence="5" id="KW-1185">Reference proteome</keyword>
<accession>A0ABR3UJ63</accession>
<evidence type="ECO:0008006" key="6">
    <source>
        <dbReference type="Google" id="ProtNLM"/>
    </source>
</evidence>
<evidence type="ECO:0000256" key="1">
    <source>
        <dbReference type="ARBA" id="ARBA00004123"/>
    </source>
</evidence>
<evidence type="ECO:0000256" key="2">
    <source>
        <dbReference type="ARBA" id="ARBA00023242"/>
    </source>
</evidence>
<gene>
    <name evidence="4" type="ORF">ACET3X_004945</name>
</gene>
<dbReference type="RefSeq" id="XP_069306989.1">
    <property type="nucleotide sequence ID" value="XM_069451096.1"/>
</dbReference>
<dbReference type="GeneID" id="96085267"/>
<proteinExistence type="predicted"/>
<dbReference type="Proteomes" id="UP001578633">
    <property type="component" value="Chromosome 4"/>
</dbReference>
<evidence type="ECO:0000256" key="3">
    <source>
        <dbReference type="SAM" id="MobiDB-lite"/>
    </source>
</evidence>
<reference evidence="4 5" key="1">
    <citation type="submission" date="2024-09" db="EMBL/GenBank/DDBJ databases">
        <title>T2T genomes of carrot and Alternaria dauci and their utility for understanding host-pathogen interaction during carrot leaf blight disease.</title>
        <authorList>
            <person name="Liu W."/>
            <person name="Xu S."/>
            <person name="Ou C."/>
            <person name="Liu X."/>
            <person name="Zhuang F."/>
            <person name="Deng X.W."/>
        </authorList>
    </citation>
    <scope>NUCLEOTIDE SEQUENCE [LARGE SCALE GENOMIC DNA]</scope>
    <source>
        <strain evidence="4 5">A2016</strain>
    </source>
</reference>
<feature type="compositionally biased region" description="Polar residues" evidence="3">
    <location>
        <begin position="572"/>
        <end position="590"/>
    </location>
</feature>
<dbReference type="PANTHER" id="PTHR31001">
    <property type="entry name" value="UNCHARACTERIZED TRANSCRIPTIONAL REGULATORY PROTEIN"/>
    <property type="match status" value="1"/>
</dbReference>
<name>A0ABR3UJ63_9PLEO</name>
<dbReference type="PANTHER" id="PTHR31001:SF90">
    <property type="entry name" value="CENTROMERE DNA-BINDING PROTEIN COMPLEX CBF3 SUBUNIT B"/>
    <property type="match status" value="1"/>
</dbReference>
<dbReference type="CDD" id="cd12148">
    <property type="entry name" value="fungal_TF_MHR"/>
    <property type="match status" value="1"/>
</dbReference>
<protein>
    <recommendedName>
        <fullName evidence="6">Transcription factor domain-containing protein</fullName>
    </recommendedName>
</protein>
<feature type="region of interest" description="Disordered" evidence="3">
    <location>
        <begin position="572"/>
        <end position="597"/>
    </location>
</feature>
<dbReference type="EMBL" id="JBHGVX010000004">
    <property type="protein sequence ID" value="KAL1796405.1"/>
    <property type="molecule type" value="Genomic_DNA"/>
</dbReference>
<evidence type="ECO:0000313" key="5">
    <source>
        <dbReference type="Proteomes" id="UP001578633"/>
    </source>
</evidence>
<comment type="caution">
    <text evidence="4">The sequence shown here is derived from an EMBL/GenBank/DDBJ whole genome shotgun (WGS) entry which is preliminary data.</text>
</comment>
<keyword evidence="2" id="KW-0539">Nucleus</keyword>
<organism evidence="4 5">
    <name type="scientific">Alternaria dauci</name>
    <dbReference type="NCBI Taxonomy" id="48095"/>
    <lineage>
        <taxon>Eukaryota</taxon>
        <taxon>Fungi</taxon>
        <taxon>Dikarya</taxon>
        <taxon>Ascomycota</taxon>
        <taxon>Pezizomycotina</taxon>
        <taxon>Dothideomycetes</taxon>
        <taxon>Pleosporomycetidae</taxon>
        <taxon>Pleosporales</taxon>
        <taxon>Pleosporineae</taxon>
        <taxon>Pleosporaceae</taxon>
        <taxon>Alternaria</taxon>
        <taxon>Alternaria sect. Porri</taxon>
    </lineage>
</organism>
<dbReference type="InterPro" id="IPR050613">
    <property type="entry name" value="Sec_Metabolite_Reg"/>
</dbReference>